<dbReference type="AlphaFoldDB" id="A0A6H9Z4M1"/>
<name>A0A6H9Z4M1_9ACTN</name>
<gene>
    <name evidence="3" type="ORF">F8566_12595</name>
</gene>
<dbReference type="RefSeq" id="WP_151560368.1">
    <property type="nucleotide sequence ID" value="NZ_WBMT01000005.1"/>
</dbReference>
<feature type="region of interest" description="Disordered" evidence="1">
    <location>
        <begin position="38"/>
        <end position="77"/>
    </location>
</feature>
<feature type="compositionally biased region" description="Polar residues" evidence="1">
    <location>
        <begin position="38"/>
        <end position="53"/>
    </location>
</feature>
<evidence type="ECO:0000256" key="2">
    <source>
        <dbReference type="SAM" id="Phobius"/>
    </source>
</evidence>
<organism evidence="3 4">
    <name type="scientific">Actinomadura rudentiformis</name>
    <dbReference type="NCBI Taxonomy" id="359158"/>
    <lineage>
        <taxon>Bacteria</taxon>
        <taxon>Bacillati</taxon>
        <taxon>Actinomycetota</taxon>
        <taxon>Actinomycetes</taxon>
        <taxon>Streptosporangiales</taxon>
        <taxon>Thermomonosporaceae</taxon>
        <taxon>Actinomadura</taxon>
    </lineage>
</organism>
<protein>
    <recommendedName>
        <fullName evidence="5">SGNH/GDSL hydrolase family protein</fullName>
    </recommendedName>
</protein>
<keyword evidence="2" id="KW-1133">Transmembrane helix</keyword>
<dbReference type="OrthoDB" id="3538536at2"/>
<evidence type="ECO:0000313" key="3">
    <source>
        <dbReference type="EMBL" id="KAB2349599.1"/>
    </source>
</evidence>
<evidence type="ECO:0000256" key="1">
    <source>
        <dbReference type="SAM" id="MobiDB-lite"/>
    </source>
</evidence>
<sequence>MTVQQNGLARKLWRGRLVVELVALAVLIAVVVTLNNSSDGPAQRQPLSAESAQPTPPAALRLPPPTEAQLRRPPAAPPGAPTVLYVGDSIAAETSSALTYFVHRSGKARVVSSTRKQAALCDYLRPDRLPALIARTKPRLVLLQFWGHSSTTTGCTGSGGPGSDEYFTRYLSAARQAAQQIGQEAKRLGIPRPRIVWILQGPDRARPDRVRRLNEEVYQPVADEFGDLVSDAGHQISLAANVYEVVRDGRYRWTAFLPCDETERRYGLCSHPRAFGGVTQLHPDHDSRQLCRSTSTIRDRCTVNSPGVIRYTTVIAQTVTGTL</sequence>
<evidence type="ECO:0000313" key="4">
    <source>
        <dbReference type="Proteomes" id="UP000468735"/>
    </source>
</evidence>
<keyword evidence="2" id="KW-0812">Transmembrane</keyword>
<keyword evidence="2" id="KW-0472">Membrane</keyword>
<feature type="compositionally biased region" description="Pro residues" evidence="1">
    <location>
        <begin position="54"/>
        <end position="66"/>
    </location>
</feature>
<dbReference type="Proteomes" id="UP000468735">
    <property type="component" value="Unassembled WGS sequence"/>
</dbReference>
<comment type="caution">
    <text evidence="3">The sequence shown here is derived from an EMBL/GenBank/DDBJ whole genome shotgun (WGS) entry which is preliminary data.</text>
</comment>
<dbReference type="EMBL" id="WBMT01000005">
    <property type="protein sequence ID" value="KAB2349599.1"/>
    <property type="molecule type" value="Genomic_DNA"/>
</dbReference>
<reference evidence="3 4" key="1">
    <citation type="submission" date="2019-09" db="EMBL/GenBank/DDBJ databases">
        <title>Actinomadura physcomitrii sp. nov., a novel actinomycete isolated from moss [Physcomitrium sphaericum (Ludw) Fuernr].</title>
        <authorList>
            <person name="Zhuang X."/>
            <person name="Liu C."/>
        </authorList>
    </citation>
    <scope>NUCLEOTIDE SEQUENCE [LARGE SCALE GENOMIC DNA]</scope>
    <source>
        <strain evidence="3 4">HMC1</strain>
    </source>
</reference>
<proteinExistence type="predicted"/>
<keyword evidence="4" id="KW-1185">Reference proteome</keyword>
<feature type="transmembrane region" description="Helical" evidence="2">
    <location>
        <begin position="12"/>
        <end position="34"/>
    </location>
</feature>
<accession>A0A6H9Z4M1</accession>
<evidence type="ECO:0008006" key="5">
    <source>
        <dbReference type="Google" id="ProtNLM"/>
    </source>
</evidence>